<dbReference type="InterPro" id="IPR051207">
    <property type="entry name" value="ComplexI_NDUFA9_subunit"/>
</dbReference>
<dbReference type="Pfam" id="PF13460">
    <property type="entry name" value="NAD_binding_10"/>
    <property type="match status" value="1"/>
</dbReference>
<dbReference type="PANTHER" id="PTHR12126">
    <property type="entry name" value="NADH-UBIQUINONE OXIDOREDUCTASE 39 KDA SUBUNIT-RELATED"/>
    <property type="match status" value="1"/>
</dbReference>
<dbReference type="OrthoDB" id="9804595at2"/>
<evidence type="ECO:0000313" key="3">
    <source>
        <dbReference type="Proteomes" id="UP000057158"/>
    </source>
</evidence>
<dbReference type="STRING" id="1603606.DSOUD_0073"/>
<name>A0A0M5IMJ7_9BACT</name>
<evidence type="ECO:0000313" key="2">
    <source>
        <dbReference type="EMBL" id="ALC14874.1"/>
    </source>
</evidence>
<dbReference type="InterPro" id="IPR036291">
    <property type="entry name" value="NAD(P)-bd_dom_sf"/>
</dbReference>
<sequence>MRVFLTGATGFVGGEVLKQLRAAGHLARCLVRRGSEGKLPAEEGIEVRYGDATDPSSLDGTLEGCQAVIHLVGIIREVPLQGVTFDKLHPGATGNLVAAAEAQGVRRYLQMSANGARPDAETDYHRSKWRAEEKVRSSSLQWTIFRPSLIFGPDDQFVNKLADLIRTLPVVPVIGDGRYRMSPVAVQDVAAGFVGALERDETVGRTFHCCGPQSLSYDEILDLIGKALGRTTVPKLHHPLWMMRPLVSLLDSLPFFPITANQLTMLLEGNVCDPAPWAESLGINPQELATGIRSYLKK</sequence>
<dbReference type="AlphaFoldDB" id="A0A0M5IMJ7"/>
<accession>A0A0M5IMJ7</accession>
<dbReference type="PANTHER" id="PTHR12126:SF11">
    <property type="entry name" value="NADH DEHYDROGENASE [UBIQUINONE] 1 ALPHA SUBCOMPLEX SUBUNIT 9, MITOCHONDRIAL"/>
    <property type="match status" value="1"/>
</dbReference>
<evidence type="ECO:0000259" key="1">
    <source>
        <dbReference type="Pfam" id="PF13460"/>
    </source>
</evidence>
<proteinExistence type="predicted"/>
<dbReference type="FunFam" id="3.40.50.720:FF:000702">
    <property type="entry name" value="NADH dehydrogenase (Ubiquinone)"/>
    <property type="match status" value="1"/>
</dbReference>
<dbReference type="CDD" id="cd05271">
    <property type="entry name" value="NDUFA9_like_SDR_a"/>
    <property type="match status" value="1"/>
</dbReference>
<dbReference type="Gene3D" id="3.40.50.720">
    <property type="entry name" value="NAD(P)-binding Rossmann-like Domain"/>
    <property type="match status" value="1"/>
</dbReference>
<organism evidence="2 3">
    <name type="scientific">Desulfuromonas soudanensis</name>
    <dbReference type="NCBI Taxonomy" id="1603606"/>
    <lineage>
        <taxon>Bacteria</taxon>
        <taxon>Pseudomonadati</taxon>
        <taxon>Thermodesulfobacteriota</taxon>
        <taxon>Desulfuromonadia</taxon>
        <taxon>Desulfuromonadales</taxon>
        <taxon>Desulfuromonadaceae</taxon>
        <taxon>Desulfuromonas</taxon>
    </lineage>
</organism>
<dbReference type="EMBL" id="CP010802">
    <property type="protein sequence ID" value="ALC14874.1"/>
    <property type="molecule type" value="Genomic_DNA"/>
</dbReference>
<gene>
    <name evidence="2" type="ORF">DSOUD_0073</name>
</gene>
<dbReference type="SUPFAM" id="SSF51735">
    <property type="entry name" value="NAD(P)-binding Rossmann-fold domains"/>
    <property type="match status" value="1"/>
</dbReference>
<protein>
    <submittedName>
        <fullName evidence="2">Nucleoside-diphosphate-sugar epimerase</fullName>
    </submittedName>
</protein>
<dbReference type="RefSeq" id="WP_053549132.1">
    <property type="nucleotide sequence ID" value="NZ_CP010802.1"/>
</dbReference>
<dbReference type="Proteomes" id="UP000057158">
    <property type="component" value="Chromosome"/>
</dbReference>
<dbReference type="KEGG" id="des:DSOUD_0073"/>
<dbReference type="GO" id="GO:0044877">
    <property type="term" value="F:protein-containing complex binding"/>
    <property type="evidence" value="ECO:0007669"/>
    <property type="project" value="TreeGrafter"/>
</dbReference>
<dbReference type="InterPro" id="IPR016040">
    <property type="entry name" value="NAD(P)-bd_dom"/>
</dbReference>
<keyword evidence="3" id="KW-1185">Reference proteome</keyword>
<reference evidence="2 3" key="1">
    <citation type="submission" date="2015-07" db="EMBL/GenBank/DDBJ databases">
        <title>Isolation and Genomic Characterization of a Novel Halophilic Metal-Reducing Deltaproteobacterium from the Deep Subsurface.</title>
        <authorList>
            <person name="Badalamenti J.P."/>
            <person name="Summers Z.M."/>
            <person name="Gralnick J.A."/>
            <person name="Bond D.R."/>
        </authorList>
    </citation>
    <scope>NUCLEOTIDE SEQUENCE [LARGE SCALE GENOMIC DNA]</scope>
    <source>
        <strain evidence="2 3">WTL</strain>
    </source>
</reference>
<feature type="domain" description="NAD(P)-binding" evidence="1">
    <location>
        <begin position="7"/>
        <end position="150"/>
    </location>
</feature>
<dbReference type="PATRIC" id="fig|1603606.3.peg.82"/>